<dbReference type="Proteomes" id="UP000198629">
    <property type="component" value="Unassembled WGS sequence"/>
</dbReference>
<proteinExistence type="predicted"/>
<keyword evidence="3" id="KW-1185">Reference proteome</keyword>
<dbReference type="Pfam" id="PF11804">
    <property type="entry name" value="DUF3325"/>
    <property type="match status" value="1"/>
</dbReference>
<name>A0A1G9BP74_9PROT</name>
<dbReference type="STRING" id="492660.SAMN05192566_1273"/>
<reference evidence="3" key="1">
    <citation type="submission" date="2016-10" db="EMBL/GenBank/DDBJ databases">
        <authorList>
            <person name="Varghese N."/>
            <person name="Submissions S."/>
        </authorList>
    </citation>
    <scope>NUCLEOTIDE SEQUENCE [LARGE SCALE GENOMIC DNA]</scope>
    <source>
        <strain evidence="3">CBMB127</strain>
    </source>
</reference>
<feature type="transmembrane region" description="Helical" evidence="1">
    <location>
        <begin position="70"/>
        <end position="91"/>
    </location>
</feature>
<dbReference type="AlphaFoldDB" id="A0A1G9BP74"/>
<feature type="transmembrane region" description="Helical" evidence="1">
    <location>
        <begin position="43"/>
        <end position="64"/>
    </location>
</feature>
<keyword evidence="1" id="KW-1133">Transmembrane helix</keyword>
<accession>A0A1G9BP74</accession>
<dbReference type="InterPro" id="IPR021762">
    <property type="entry name" value="DUF3325"/>
</dbReference>
<evidence type="ECO:0000256" key="1">
    <source>
        <dbReference type="SAM" id="Phobius"/>
    </source>
</evidence>
<dbReference type="OrthoDB" id="5366025at2"/>
<dbReference type="RefSeq" id="WP_091471288.1">
    <property type="nucleotide sequence ID" value="NZ_FNFX01000002.1"/>
</dbReference>
<protein>
    <recommendedName>
        <fullName evidence="4">DUF3325 domain-containing protein</fullName>
    </recommendedName>
</protein>
<feature type="transmembrane region" description="Helical" evidence="1">
    <location>
        <begin position="117"/>
        <end position="135"/>
    </location>
</feature>
<evidence type="ECO:0000313" key="3">
    <source>
        <dbReference type="Proteomes" id="UP000198629"/>
    </source>
</evidence>
<evidence type="ECO:0008006" key="4">
    <source>
        <dbReference type="Google" id="ProtNLM"/>
    </source>
</evidence>
<sequence>MTTYYMLVLLCALAGFAALAISMEKYSRALTGRMLGATRRRYIYWLGWGFLIVALGVGVAGWHWNIGPVLLLGSLTAAGTLLVFIMPWWPLQPKHAARKEKPVSPFPDMRLAKPVRGLLVLSLIALPIWVGFNAWKMSEQAVLREDAIHGQIGPWTFVLAEENQDGPEFVAGHTPIKQFHLRFCEACDSEIRAAYLKIRKPRSLRAAGLAFQGARWTREVAIYIPPAARLADQIWLTVESKSGEVYQQAFDIQRLSPATARFIQEQP</sequence>
<keyword evidence="1" id="KW-0472">Membrane</keyword>
<gene>
    <name evidence="2" type="ORF">SAMN05192566_1273</name>
</gene>
<keyword evidence="1" id="KW-0812">Transmembrane</keyword>
<organism evidence="2 3">
    <name type="scientific">Methylophilus rhizosphaerae</name>
    <dbReference type="NCBI Taxonomy" id="492660"/>
    <lineage>
        <taxon>Bacteria</taxon>
        <taxon>Pseudomonadati</taxon>
        <taxon>Pseudomonadota</taxon>
        <taxon>Betaproteobacteria</taxon>
        <taxon>Nitrosomonadales</taxon>
        <taxon>Methylophilaceae</taxon>
        <taxon>Methylophilus</taxon>
    </lineage>
</organism>
<evidence type="ECO:0000313" key="2">
    <source>
        <dbReference type="EMBL" id="SDK41246.1"/>
    </source>
</evidence>
<feature type="transmembrane region" description="Helical" evidence="1">
    <location>
        <begin position="6"/>
        <end position="23"/>
    </location>
</feature>
<dbReference type="EMBL" id="FNFX01000002">
    <property type="protein sequence ID" value="SDK41246.1"/>
    <property type="molecule type" value="Genomic_DNA"/>
</dbReference>